<dbReference type="Proteomes" id="UP000294901">
    <property type="component" value="Unassembled WGS sequence"/>
</dbReference>
<proteinExistence type="predicted"/>
<dbReference type="EMBL" id="SNWR01000002">
    <property type="protein sequence ID" value="TDO31115.1"/>
    <property type="molecule type" value="Genomic_DNA"/>
</dbReference>
<keyword evidence="2" id="KW-1185">Reference proteome</keyword>
<comment type="caution">
    <text evidence="1">The sequence shown here is derived from an EMBL/GenBank/DDBJ whole genome shotgun (WGS) entry which is preliminary data.</text>
</comment>
<sequence>MLVGCLLGWPVPVRCLGWTVLVGRLLARPMPDLSALDRGRLTCRVLVVLVRAGRLLTEGALFRSAPVRCALFGGGLTGIGLRLFATARGLLAGPVFSGPLLVSRLAPGPLLGRSLPICTVLSARVVAGRVLAGHVLARCQVLRLLRARPLLAGELLGGLVLTRSLPAGSFRPTGLRLGRWPGTRPRLGGRLRVAGRLLLVRAVAEQLFDRPAKDTAPGFG</sequence>
<evidence type="ECO:0000313" key="1">
    <source>
        <dbReference type="EMBL" id="TDO31115.1"/>
    </source>
</evidence>
<accession>A0A4R6J9L8</accession>
<gene>
    <name evidence="1" type="ORF">C8E87_6525</name>
</gene>
<organism evidence="1 2">
    <name type="scientific">Paractinoplanes brasiliensis</name>
    <dbReference type="NCBI Taxonomy" id="52695"/>
    <lineage>
        <taxon>Bacteria</taxon>
        <taxon>Bacillati</taxon>
        <taxon>Actinomycetota</taxon>
        <taxon>Actinomycetes</taxon>
        <taxon>Micromonosporales</taxon>
        <taxon>Micromonosporaceae</taxon>
        <taxon>Paractinoplanes</taxon>
    </lineage>
</organism>
<protein>
    <submittedName>
        <fullName evidence="1">Uncharacterized protein</fullName>
    </submittedName>
</protein>
<reference evidence="1 2" key="1">
    <citation type="submission" date="2019-03" db="EMBL/GenBank/DDBJ databases">
        <title>Sequencing the genomes of 1000 actinobacteria strains.</title>
        <authorList>
            <person name="Klenk H.-P."/>
        </authorList>
    </citation>
    <scope>NUCLEOTIDE SEQUENCE [LARGE SCALE GENOMIC DNA]</scope>
    <source>
        <strain evidence="1 2">DSM 43805</strain>
    </source>
</reference>
<name>A0A4R6J9L8_9ACTN</name>
<evidence type="ECO:0000313" key="2">
    <source>
        <dbReference type="Proteomes" id="UP000294901"/>
    </source>
</evidence>
<dbReference type="AlphaFoldDB" id="A0A4R6J9L8"/>